<dbReference type="RefSeq" id="WP_175187708.1">
    <property type="nucleotide sequence ID" value="NZ_JABVZQ010000016.1"/>
</dbReference>
<dbReference type="InterPro" id="IPR052991">
    <property type="entry name" value="Non-func_TypeII_TA_Antitoxin"/>
</dbReference>
<proteinExistence type="predicted"/>
<dbReference type="Pfam" id="PF01402">
    <property type="entry name" value="RHH_1"/>
    <property type="match status" value="1"/>
</dbReference>
<dbReference type="SUPFAM" id="SSF47598">
    <property type="entry name" value="Ribbon-helix-helix"/>
    <property type="match status" value="1"/>
</dbReference>
<accession>A0ABR9XPP1</accession>
<dbReference type="PANTHER" id="PTHR40688">
    <property type="match status" value="1"/>
</dbReference>
<evidence type="ECO:0000313" key="2">
    <source>
        <dbReference type="EMBL" id="MBF0636006.1"/>
    </source>
</evidence>
<dbReference type="Proteomes" id="UP000619838">
    <property type="component" value="Unassembled WGS sequence"/>
</dbReference>
<protein>
    <submittedName>
        <fullName evidence="2">Ribbon-helix-helix protein, CopG family</fullName>
    </submittedName>
</protein>
<dbReference type="CDD" id="cd22233">
    <property type="entry name" value="RHH_CopAso-like"/>
    <property type="match status" value="1"/>
</dbReference>
<dbReference type="EMBL" id="JADGII010000003">
    <property type="protein sequence ID" value="MBF0636006.1"/>
    <property type="molecule type" value="Genomic_DNA"/>
</dbReference>
<organism evidence="2 3">
    <name type="scientific">Prosthecochloris ethylica</name>
    <dbReference type="NCBI Taxonomy" id="2743976"/>
    <lineage>
        <taxon>Bacteria</taxon>
        <taxon>Pseudomonadati</taxon>
        <taxon>Chlorobiota</taxon>
        <taxon>Chlorobiia</taxon>
        <taxon>Chlorobiales</taxon>
        <taxon>Chlorobiaceae</taxon>
        <taxon>Prosthecochloris</taxon>
    </lineage>
</organism>
<name>A0ABR9XPP1_9CHLB</name>
<evidence type="ECO:0000259" key="1">
    <source>
        <dbReference type="Pfam" id="PF01402"/>
    </source>
</evidence>
<reference evidence="2 3" key="1">
    <citation type="journal article" date="2020" name="Microorganisms">
        <title>Simultaneous Genome Sequencing of Prosthecochloris ethylica and Desulfuromonas acetoxidans within a Syntrophic Mixture Reveals Unique Pili and Protein Interactions.</title>
        <authorList>
            <person name="Kyndt J.A."/>
            <person name="Van Beeumen J.J."/>
            <person name="Meyer T.E."/>
        </authorList>
    </citation>
    <scope>NUCLEOTIDE SEQUENCE [LARGE SCALE GENOMIC DNA]</scope>
    <source>
        <strain evidence="2 3">N3</strain>
    </source>
</reference>
<dbReference type="InterPro" id="IPR010985">
    <property type="entry name" value="Ribbon_hlx_hlx"/>
</dbReference>
<dbReference type="InterPro" id="IPR013321">
    <property type="entry name" value="Arc_rbn_hlx_hlx"/>
</dbReference>
<keyword evidence="3" id="KW-1185">Reference proteome</keyword>
<dbReference type="Gene3D" id="1.10.1220.10">
    <property type="entry name" value="Met repressor-like"/>
    <property type="match status" value="1"/>
</dbReference>
<dbReference type="PANTHER" id="PTHR40688:SF2">
    <property type="entry name" value="RIBBON-HELIX-HELIX PROTEIN COPG DOMAIN-CONTAINING PROTEIN"/>
    <property type="match status" value="1"/>
</dbReference>
<gene>
    <name evidence="2" type="ORF">INT08_02250</name>
</gene>
<comment type="caution">
    <text evidence="2">The sequence shown here is derived from an EMBL/GenBank/DDBJ whole genome shotgun (WGS) entry which is preliminary data.</text>
</comment>
<evidence type="ECO:0000313" key="3">
    <source>
        <dbReference type="Proteomes" id="UP000619838"/>
    </source>
</evidence>
<sequence>MLTSQQKESRDQLSLRIASSTKKRIEALAQATRRSKSFVIEEAINQYLELNEWQIESIERGREDVKAGRVISHEDMLKEWEEDSEGDLD</sequence>
<feature type="domain" description="Ribbon-helix-helix protein CopG" evidence="1">
    <location>
        <begin position="13"/>
        <end position="49"/>
    </location>
</feature>
<dbReference type="InterPro" id="IPR002145">
    <property type="entry name" value="CopG"/>
</dbReference>